<name>A0A1W1XLR7_9BACT</name>
<evidence type="ECO:0000256" key="1">
    <source>
        <dbReference type="ARBA" id="ARBA00022475"/>
    </source>
</evidence>
<evidence type="ECO:0000256" key="3">
    <source>
        <dbReference type="ARBA" id="ARBA00022989"/>
    </source>
</evidence>
<sequence>MRLFRLFTTLLLLALIVLFIRQNLVTFNKPLGFTLDLFIREQVQWTLPVSAVILLSAFVGFLVGLFLMWKPYRHARKSLQQERRENERLLKRIEEDAKEQASLPEEAAQESVVVSTDEPEPSPT</sequence>
<keyword evidence="4 6" id="KW-0472">Membrane</keyword>
<dbReference type="RefSeq" id="WP_084057885.1">
    <property type="nucleotide sequence ID" value="NZ_FWXF01000011.1"/>
</dbReference>
<evidence type="ECO:0000256" key="4">
    <source>
        <dbReference type="ARBA" id="ARBA00023136"/>
    </source>
</evidence>
<dbReference type="GO" id="GO:0005886">
    <property type="term" value="C:plasma membrane"/>
    <property type="evidence" value="ECO:0007669"/>
    <property type="project" value="InterPro"/>
</dbReference>
<keyword evidence="2 6" id="KW-0812">Transmembrane</keyword>
<keyword evidence="1" id="KW-1003">Cell membrane</keyword>
<dbReference type="EMBL" id="FWXF01000011">
    <property type="protein sequence ID" value="SMC24930.1"/>
    <property type="molecule type" value="Genomic_DNA"/>
</dbReference>
<keyword evidence="9" id="KW-1185">Reference proteome</keyword>
<proteinExistence type="predicted"/>
<dbReference type="Pfam" id="PF06305">
    <property type="entry name" value="LapA_dom"/>
    <property type="match status" value="1"/>
</dbReference>
<evidence type="ECO:0000313" key="9">
    <source>
        <dbReference type="Proteomes" id="UP000192783"/>
    </source>
</evidence>
<organism evidence="8 9">
    <name type="scientific">Desulfacinum hydrothermale DSM 13146</name>
    <dbReference type="NCBI Taxonomy" id="1121390"/>
    <lineage>
        <taxon>Bacteria</taxon>
        <taxon>Pseudomonadati</taxon>
        <taxon>Thermodesulfobacteriota</taxon>
        <taxon>Syntrophobacteria</taxon>
        <taxon>Syntrophobacterales</taxon>
        <taxon>Syntrophobacteraceae</taxon>
        <taxon>Desulfacinum</taxon>
    </lineage>
</organism>
<dbReference type="OrthoDB" id="5526576at2"/>
<accession>A0A1W1XLR7</accession>
<evidence type="ECO:0000259" key="7">
    <source>
        <dbReference type="Pfam" id="PF06305"/>
    </source>
</evidence>
<evidence type="ECO:0000313" key="8">
    <source>
        <dbReference type="EMBL" id="SMC24930.1"/>
    </source>
</evidence>
<reference evidence="8 9" key="1">
    <citation type="submission" date="2017-04" db="EMBL/GenBank/DDBJ databases">
        <authorList>
            <person name="Afonso C.L."/>
            <person name="Miller P.J."/>
            <person name="Scott M.A."/>
            <person name="Spackman E."/>
            <person name="Goraichik I."/>
            <person name="Dimitrov K.M."/>
            <person name="Suarez D.L."/>
            <person name="Swayne D.E."/>
        </authorList>
    </citation>
    <scope>NUCLEOTIDE SEQUENCE [LARGE SCALE GENOMIC DNA]</scope>
    <source>
        <strain evidence="8 9">DSM 13146</strain>
    </source>
</reference>
<dbReference type="AlphaFoldDB" id="A0A1W1XLR7"/>
<dbReference type="InterPro" id="IPR010445">
    <property type="entry name" value="LapA_dom"/>
</dbReference>
<feature type="transmembrane region" description="Helical" evidence="6">
    <location>
        <begin position="45"/>
        <end position="69"/>
    </location>
</feature>
<protein>
    <submittedName>
        <fullName evidence="8">Uncharacterized integral membrane protein</fullName>
    </submittedName>
</protein>
<feature type="domain" description="Lipopolysaccharide assembly protein A" evidence="7">
    <location>
        <begin position="43"/>
        <end position="93"/>
    </location>
</feature>
<dbReference type="STRING" id="1121390.SAMN02746041_02151"/>
<evidence type="ECO:0000256" key="5">
    <source>
        <dbReference type="SAM" id="MobiDB-lite"/>
    </source>
</evidence>
<evidence type="ECO:0000256" key="6">
    <source>
        <dbReference type="SAM" id="Phobius"/>
    </source>
</evidence>
<evidence type="ECO:0000256" key="2">
    <source>
        <dbReference type="ARBA" id="ARBA00022692"/>
    </source>
</evidence>
<dbReference type="Proteomes" id="UP000192783">
    <property type="component" value="Unassembled WGS sequence"/>
</dbReference>
<keyword evidence="3 6" id="KW-1133">Transmembrane helix</keyword>
<gene>
    <name evidence="8" type="ORF">SAMN02746041_02151</name>
</gene>
<feature type="region of interest" description="Disordered" evidence="5">
    <location>
        <begin position="97"/>
        <end position="124"/>
    </location>
</feature>